<evidence type="ECO:0000313" key="3">
    <source>
        <dbReference type="EMBL" id="CAF3994448.1"/>
    </source>
</evidence>
<protein>
    <submittedName>
        <fullName evidence="2">Uncharacterized protein</fullName>
    </submittedName>
</protein>
<keyword evidence="5" id="KW-1185">Reference proteome</keyword>
<name>A0A815F498_9BILA</name>
<dbReference type="AlphaFoldDB" id="A0A815F498"/>
<accession>A0A815F498</accession>
<dbReference type="EMBL" id="CAJOBA010034905">
    <property type="protein sequence ID" value="CAF3994448.1"/>
    <property type="molecule type" value="Genomic_DNA"/>
</dbReference>
<organism evidence="2 5">
    <name type="scientific">Didymodactylos carnosus</name>
    <dbReference type="NCBI Taxonomy" id="1234261"/>
    <lineage>
        <taxon>Eukaryota</taxon>
        <taxon>Metazoa</taxon>
        <taxon>Spiralia</taxon>
        <taxon>Gnathifera</taxon>
        <taxon>Rotifera</taxon>
        <taxon>Eurotatoria</taxon>
        <taxon>Bdelloidea</taxon>
        <taxon>Philodinida</taxon>
        <taxon>Philodinidae</taxon>
        <taxon>Didymodactylos</taxon>
    </lineage>
</organism>
<evidence type="ECO:0000313" key="1">
    <source>
        <dbReference type="EMBL" id="CAF1183262.1"/>
    </source>
</evidence>
<dbReference type="Proteomes" id="UP000663829">
    <property type="component" value="Unassembled WGS sequence"/>
</dbReference>
<dbReference type="Proteomes" id="UP000677228">
    <property type="component" value="Unassembled WGS sequence"/>
</dbReference>
<dbReference type="Proteomes" id="UP000681722">
    <property type="component" value="Unassembled WGS sequence"/>
</dbReference>
<sequence length="240" mass="28227">MSRYAYVWVELPDGHKTACTFLEELSLKLVIEHDGLDNFDADAEAEYLGLTLEAIHECVQPKSMTKTNKLWVMDLENFGRRYFCAVWNTSEIRESVIGQMREMEKQYEIKKKVTENIEQSKREKLHLLTQSQSLTNNEEILDNVEITDHEITCKEHSMSKDNDVNDNENSLTPDDYFFGRNGKDDDGIDIEDEETQMKKISTWRMWRNMKKKRSIEKTNRYINGNHNATCASNKDCRHRD</sequence>
<comment type="caution">
    <text evidence="2">The sequence shown here is derived from an EMBL/GenBank/DDBJ whole genome shotgun (WGS) entry which is preliminary data.</text>
</comment>
<evidence type="ECO:0000313" key="4">
    <source>
        <dbReference type="EMBL" id="CAF4171203.1"/>
    </source>
</evidence>
<reference evidence="2" key="1">
    <citation type="submission" date="2021-02" db="EMBL/GenBank/DDBJ databases">
        <authorList>
            <person name="Nowell W R."/>
        </authorList>
    </citation>
    <scope>NUCLEOTIDE SEQUENCE</scope>
</reference>
<evidence type="ECO:0000313" key="5">
    <source>
        <dbReference type="Proteomes" id="UP000663829"/>
    </source>
</evidence>
<evidence type="ECO:0000313" key="2">
    <source>
        <dbReference type="EMBL" id="CAF1323390.1"/>
    </source>
</evidence>
<dbReference type="EMBL" id="CAJNOQ010013524">
    <property type="protein sequence ID" value="CAF1323390.1"/>
    <property type="molecule type" value="Genomic_DNA"/>
</dbReference>
<dbReference type="EMBL" id="CAJOBC010048973">
    <property type="protein sequence ID" value="CAF4171203.1"/>
    <property type="molecule type" value="Genomic_DNA"/>
</dbReference>
<dbReference type="Proteomes" id="UP000682733">
    <property type="component" value="Unassembled WGS sequence"/>
</dbReference>
<gene>
    <name evidence="2" type="ORF">GPM918_LOCUS29585</name>
    <name evidence="1" type="ORF">OVA965_LOCUS23168</name>
    <name evidence="4" type="ORF">SRO942_LOCUS30169</name>
    <name evidence="3" type="ORF">TMI583_LOCUS23883</name>
</gene>
<dbReference type="EMBL" id="CAJNOK010013379">
    <property type="protein sequence ID" value="CAF1183262.1"/>
    <property type="molecule type" value="Genomic_DNA"/>
</dbReference>
<proteinExistence type="predicted"/>